<accession>A9AZ16</accession>
<sequence>MTAIQRWLMAALALSCLVLSFYSYTINHNLQVVQARQYGQIATTGESLWFSWYKCVEELSFAMSAADQNNQAYVLEYLSNAELYCQLSTQFIYNYDSALNWPIKPWWNLSLTSSGNGVGFVNLFIYYPSKINQIHSSIKEESLVSPANRARIQQLHDDIKIFAQQIPESMLQEGDIDKIHEALAGWCGMVNDVKAKETIILAEEQYRGVCRKEQF</sequence>
<dbReference type="Proteomes" id="UP000000787">
    <property type="component" value="Chromosome"/>
</dbReference>
<proteinExistence type="predicted"/>
<dbReference type="EMBL" id="CP000875">
    <property type="protein sequence ID" value="ABX07056.1"/>
    <property type="molecule type" value="Genomic_DNA"/>
</dbReference>
<evidence type="ECO:0000313" key="2">
    <source>
        <dbReference type="Proteomes" id="UP000000787"/>
    </source>
</evidence>
<dbReference type="InParanoid" id="A9AZ16"/>
<reference evidence="1 2" key="1">
    <citation type="journal article" date="2011" name="Stand. Genomic Sci.">
        <title>Complete genome sequence of the filamentous gliding predatory bacterium Herpetosiphon aurantiacus type strain (114-95(T)).</title>
        <authorList>
            <person name="Kiss H."/>
            <person name="Nett M."/>
            <person name="Domin N."/>
            <person name="Martin K."/>
            <person name="Maresca J.A."/>
            <person name="Copeland A."/>
            <person name="Lapidus A."/>
            <person name="Lucas S."/>
            <person name="Berry K.W."/>
            <person name="Glavina Del Rio T."/>
            <person name="Dalin E."/>
            <person name="Tice H."/>
            <person name="Pitluck S."/>
            <person name="Richardson P."/>
            <person name="Bruce D."/>
            <person name="Goodwin L."/>
            <person name="Han C."/>
            <person name="Detter J.C."/>
            <person name="Schmutz J."/>
            <person name="Brettin T."/>
            <person name="Land M."/>
            <person name="Hauser L."/>
            <person name="Kyrpides N.C."/>
            <person name="Ivanova N."/>
            <person name="Goker M."/>
            <person name="Woyke T."/>
            <person name="Klenk H.P."/>
            <person name="Bryant D.A."/>
        </authorList>
    </citation>
    <scope>NUCLEOTIDE SEQUENCE [LARGE SCALE GENOMIC DNA]</scope>
    <source>
        <strain evidence="2">ATCC 23779 / DSM 785 / 114-95</strain>
    </source>
</reference>
<dbReference type="HOGENOM" id="CLU_1281747_0_0_0"/>
<dbReference type="BioCyc" id="HAUR316274:GHYA-4479-MONOMER"/>
<organism evidence="1 2">
    <name type="scientific">Herpetosiphon aurantiacus (strain ATCC 23779 / DSM 785 / 114-95)</name>
    <dbReference type="NCBI Taxonomy" id="316274"/>
    <lineage>
        <taxon>Bacteria</taxon>
        <taxon>Bacillati</taxon>
        <taxon>Chloroflexota</taxon>
        <taxon>Chloroflexia</taxon>
        <taxon>Herpetosiphonales</taxon>
        <taxon>Herpetosiphonaceae</taxon>
        <taxon>Herpetosiphon</taxon>
    </lineage>
</organism>
<protein>
    <submittedName>
        <fullName evidence="1">Uncharacterized protein</fullName>
    </submittedName>
</protein>
<dbReference type="STRING" id="316274.Haur_4424"/>
<name>A9AZ16_HERA2</name>
<gene>
    <name evidence="1" type="ordered locus">Haur_4424</name>
</gene>
<evidence type="ECO:0000313" key="1">
    <source>
        <dbReference type="EMBL" id="ABX07056.1"/>
    </source>
</evidence>
<dbReference type="KEGG" id="hau:Haur_4424"/>
<dbReference type="AlphaFoldDB" id="A9AZ16"/>
<keyword evidence="2" id="KW-1185">Reference proteome</keyword>